<name>A0A4P7AJJ2_9MOLU</name>
<dbReference type="AlphaFoldDB" id="A0A4P7AJJ2"/>
<keyword evidence="2" id="KW-0521">NADP</keyword>
<dbReference type="RefSeq" id="WP_134297489.1">
    <property type="nucleotide sequence ID" value="NZ_CP038013.1"/>
</dbReference>
<feature type="binding site" evidence="2">
    <location>
        <begin position="7"/>
        <end position="12"/>
    </location>
    <ligand>
        <name>NADP(+)</name>
        <dbReference type="ChEBI" id="CHEBI:58349"/>
    </ligand>
</feature>
<dbReference type="PIRSF" id="PIRSF000193">
    <property type="entry name" value="Pyrrol-5-carb_rd"/>
    <property type="match status" value="1"/>
</dbReference>
<evidence type="ECO:0000256" key="1">
    <source>
        <dbReference type="ARBA" id="ARBA00005525"/>
    </source>
</evidence>
<dbReference type="InterPro" id="IPR008927">
    <property type="entry name" value="6-PGluconate_DH-like_C_sf"/>
</dbReference>
<evidence type="ECO:0000259" key="3">
    <source>
        <dbReference type="Pfam" id="PF03807"/>
    </source>
</evidence>
<accession>A0A4P7AJJ2</accession>
<dbReference type="OrthoDB" id="9805754at2"/>
<dbReference type="GO" id="GO:0055129">
    <property type="term" value="P:L-proline biosynthetic process"/>
    <property type="evidence" value="ECO:0007669"/>
    <property type="project" value="TreeGrafter"/>
</dbReference>
<feature type="domain" description="Pyrroline-5-carboxylate reductase dimerisation" evidence="4">
    <location>
        <begin position="161"/>
        <end position="261"/>
    </location>
</feature>
<dbReference type="KEGG" id="sgq:SGLAD_v1c05010"/>
<dbReference type="SUPFAM" id="SSF51735">
    <property type="entry name" value="NAD(P)-binding Rossmann-fold domains"/>
    <property type="match status" value="1"/>
</dbReference>
<organism evidence="5 6">
    <name type="scientific">Spiroplasma gladiatoris</name>
    <dbReference type="NCBI Taxonomy" id="2143"/>
    <lineage>
        <taxon>Bacteria</taxon>
        <taxon>Bacillati</taxon>
        <taxon>Mycoplasmatota</taxon>
        <taxon>Mollicutes</taxon>
        <taxon>Entomoplasmatales</taxon>
        <taxon>Spiroplasmataceae</taxon>
        <taxon>Spiroplasma</taxon>
    </lineage>
</organism>
<evidence type="ECO:0000313" key="6">
    <source>
        <dbReference type="Proteomes" id="UP000294309"/>
    </source>
</evidence>
<dbReference type="PANTHER" id="PTHR11645">
    <property type="entry name" value="PYRROLINE-5-CARBOXYLATE REDUCTASE"/>
    <property type="match status" value="1"/>
</dbReference>
<dbReference type="Proteomes" id="UP000294309">
    <property type="component" value="Chromosome"/>
</dbReference>
<dbReference type="GO" id="GO:0004735">
    <property type="term" value="F:pyrroline-5-carboxylate reductase activity"/>
    <property type="evidence" value="ECO:0007669"/>
    <property type="project" value="InterPro"/>
</dbReference>
<dbReference type="Gene3D" id="3.40.50.720">
    <property type="entry name" value="NAD(P)-binding Rossmann-like Domain"/>
    <property type="match status" value="1"/>
</dbReference>
<comment type="similarity">
    <text evidence="1">Belongs to the pyrroline-5-carboxylate reductase family.</text>
</comment>
<proteinExistence type="inferred from homology"/>
<dbReference type="SUPFAM" id="SSF48179">
    <property type="entry name" value="6-phosphogluconate dehydrogenase C-terminal domain-like"/>
    <property type="match status" value="1"/>
</dbReference>
<dbReference type="InterPro" id="IPR036291">
    <property type="entry name" value="NAD(P)-bd_dom_sf"/>
</dbReference>
<sequence>MKKILIIGTGHMGEAILKSLSKNLNKDFYEITILNRTLSKSIEFSNKYKCNYIKNLEEINYSDYHFIFLGFRPVDADGVLNKINLQNHSNTIIISMLNAFKISEIEKYFEKDINVLRIMPNMNANIDKSTTSYCFKAKNIHLLNEAIKILNVFGKTYLIEEEQFASFVALTGSAPAFIYEFIKAFKEYAFLNNYKEEISNDFIKETIIGSTMAALENSISLDEMIKKIIVPNGPTEFGHNTLIENNFKEILIKCFENTKSKA</sequence>
<evidence type="ECO:0000313" key="5">
    <source>
        <dbReference type="EMBL" id="QBQ07700.1"/>
    </source>
</evidence>
<dbReference type="InterPro" id="IPR028939">
    <property type="entry name" value="P5C_Rdtase_cat_N"/>
</dbReference>
<gene>
    <name evidence="5" type="primary">proC</name>
    <name evidence="5" type="ORF">SGLAD_v1c05010</name>
</gene>
<dbReference type="InterPro" id="IPR029036">
    <property type="entry name" value="P5CR_dimer"/>
</dbReference>
<keyword evidence="6" id="KW-1185">Reference proteome</keyword>
<reference evidence="5 6" key="1">
    <citation type="submission" date="2019-03" db="EMBL/GenBank/DDBJ databases">
        <title>Complete genome sequence of Spiroplasma gladiatoris TG-1 (DSM 22552).</title>
        <authorList>
            <person name="Lin Y.-C."/>
            <person name="Chou L."/>
            <person name="Kuo C.-H."/>
        </authorList>
    </citation>
    <scope>NUCLEOTIDE SEQUENCE [LARGE SCALE GENOMIC DNA]</scope>
    <source>
        <strain evidence="5 6">TG-1</strain>
    </source>
</reference>
<feature type="domain" description="Pyrroline-5-carboxylate reductase catalytic N-terminal" evidence="3">
    <location>
        <begin position="3"/>
        <end position="98"/>
    </location>
</feature>
<evidence type="ECO:0000256" key="2">
    <source>
        <dbReference type="PIRSR" id="PIRSR000193-1"/>
    </source>
</evidence>
<dbReference type="PANTHER" id="PTHR11645:SF49">
    <property type="entry name" value="PYRROLINE-5-CARBOXYLATE REDUCTASE 1"/>
    <property type="match status" value="1"/>
</dbReference>
<evidence type="ECO:0000259" key="4">
    <source>
        <dbReference type="Pfam" id="PF14748"/>
    </source>
</evidence>
<dbReference type="InterPro" id="IPR000304">
    <property type="entry name" value="Pyrroline-COOH_reductase"/>
</dbReference>
<dbReference type="Pfam" id="PF03807">
    <property type="entry name" value="F420_oxidored"/>
    <property type="match status" value="1"/>
</dbReference>
<dbReference type="Gene3D" id="1.10.3730.10">
    <property type="entry name" value="ProC C-terminal domain-like"/>
    <property type="match status" value="1"/>
</dbReference>
<dbReference type="EMBL" id="CP038013">
    <property type="protein sequence ID" value="QBQ07700.1"/>
    <property type="molecule type" value="Genomic_DNA"/>
</dbReference>
<protein>
    <submittedName>
        <fullName evidence="5">Pyrroline-5-carboxylate reductase</fullName>
    </submittedName>
</protein>
<dbReference type="Pfam" id="PF14748">
    <property type="entry name" value="P5CR_dimer"/>
    <property type="match status" value="1"/>
</dbReference>